<sequence length="96" mass="10725">MAGAASHVVPDDNFDDWVVRADIGQEFGHYPTREAAERVAQAIAQDRRPPPGWKNEPNAFCKKLGRQIVPAMIRRNRATPCYTFMPSTCSRVHASS</sequence>
<proteinExistence type="predicted"/>
<evidence type="ECO:0000313" key="2">
    <source>
        <dbReference type="Proteomes" id="UP000183208"/>
    </source>
</evidence>
<dbReference type="EMBL" id="FNTI01000001">
    <property type="protein sequence ID" value="SEE18206.1"/>
    <property type="molecule type" value="Genomic_DNA"/>
</dbReference>
<reference evidence="1 2" key="1">
    <citation type="submission" date="2016-10" db="EMBL/GenBank/DDBJ databases">
        <authorList>
            <person name="de Groot N.N."/>
        </authorList>
    </citation>
    <scope>NUCLEOTIDE SEQUENCE [LARGE SCALE GENOMIC DNA]</scope>
    <source>
        <strain evidence="1 2">GAS522</strain>
    </source>
</reference>
<organism evidence="1 2">
    <name type="scientific">Bradyrhizobium lablabi</name>
    <dbReference type="NCBI Taxonomy" id="722472"/>
    <lineage>
        <taxon>Bacteria</taxon>
        <taxon>Pseudomonadati</taxon>
        <taxon>Pseudomonadota</taxon>
        <taxon>Alphaproteobacteria</taxon>
        <taxon>Hyphomicrobiales</taxon>
        <taxon>Nitrobacteraceae</taxon>
        <taxon>Bradyrhizobium</taxon>
    </lineage>
</organism>
<dbReference type="Proteomes" id="UP000183208">
    <property type="component" value="Unassembled WGS sequence"/>
</dbReference>
<protein>
    <recommendedName>
        <fullName evidence="3">DUF2188 domain-containing protein</fullName>
    </recommendedName>
</protein>
<gene>
    <name evidence="1" type="ORF">SAMN05444171_6557</name>
</gene>
<evidence type="ECO:0000313" key="1">
    <source>
        <dbReference type="EMBL" id="SEE18206.1"/>
    </source>
</evidence>
<accession>A0A1M7GE17</accession>
<name>A0A1M7GE17_9BRAD</name>
<dbReference type="AlphaFoldDB" id="A0A1M7GE17"/>
<evidence type="ECO:0008006" key="3">
    <source>
        <dbReference type="Google" id="ProtNLM"/>
    </source>
</evidence>